<sequence length="364" mass="41754">MPPRNHKKWLATPKIEYISSECYNNYEIYEQEIEHIFAKVWVPMCHKSEMANKGDFRSSQIAFQNVVAVNHGDNIKVYLCPQIDRLTGNGISVDGLTELHSGVQHGGMVWVTLDPNPTQSIDEWTCGAFDCIAEAIDTEEMEVFHYHKSIIDTNYKLWHDTNSEFYHDFMHYHNRVTGFNDAYFARKNIPFDNGHVNVSSFTVQYEEYEGFEDRGELSFPNLPPNQWYMVDLFPGFNFNLRGSAYRSDSVTPLGPNKVLIEFRGYGLKKDTPEERATRIEHHNSIWGPFGRNLHEDLIGVAGQGTTMREGTEARRILHGRHEGGTIHDEVGMRHYYAEWGKHLGVSPENPLGHAVEDDMVVAAE</sequence>
<dbReference type="eggNOG" id="COG4638">
    <property type="taxonomic scope" value="Bacteria"/>
</dbReference>
<dbReference type="GO" id="GO:0004497">
    <property type="term" value="F:monooxygenase activity"/>
    <property type="evidence" value="ECO:0007669"/>
    <property type="project" value="UniProtKB-KW"/>
</dbReference>
<dbReference type="OrthoDB" id="7456916at2"/>
<dbReference type="EMBL" id="CP001751">
    <property type="protein sequence ID" value="ADE40352.1"/>
    <property type="molecule type" value="Genomic_DNA"/>
</dbReference>
<accession>D5BNF9</accession>
<keyword evidence="4" id="KW-1185">Reference proteome</keyword>
<protein>
    <submittedName>
        <fullName evidence="3">Methanesulfonate monooxygenase, hydroxylase alpha (Large) subunit</fullName>
        <ecNumber evidence="3">1.14.12.1</ecNumber>
    </submittedName>
</protein>
<dbReference type="HOGENOM" id="CLU_026244_3_0_5"/>
<feature type="domain" description="Aromatic-ring-hydroxylating dioxygenase alpha subunit C-terminal" evidence="2">
    <location>
        <begin position="140"/>
        <end position="342"/>
    </location>
</feature>
<dbReference type="GO" id="GO:0005506">
    <property type="term" value="F:iron ion binding"/>
    <property type="evidence" value="ECO:0007669"/>
    <property type="project" value="InterPro"/>
</dbReference>
<dbReference type="Proteomes" id="UP000007460">
    <property type="component" value="Chromosome"/>
</dbReference>
<dbReference type="AlphaFoldDB" id="D5BNF9"/>
<keyword evidence="3" id="KW-0560">Oxidoreductase</keyword>
<evidence type="ECO:0000313" key="4">
    <source>
        <dbReference type="Proteomes" id="UP000007460"/>
    </source>
</evidence>
<dbReference type="Gene3D" id="2.102.10.10">
    <property type="entry name" value="Rieske [2Fe-2S] iron-sulphur domain"/>
    <property type="match status" value="1"/>
</dbReference>
<dbReference type="InterPro" id="IPR015879">
    <property type="entry name" value="Ring_hydroxy_dOase_asu_C_dom"/>
</dbReference>
<dbReference type="PANTHER" id="PTHR43756">
    <property type="entry name" value="CHOLINE MONOOXYGENASE, CHLOROPLASTIC"/>
    <property type="match status" value="1"/>
</dbReference>
<keyword evidence="3" id="KW-0503">Monooxygenase</keyword>
<dbReference type="InterPro" id="IPR001663">
    <property type="entry name" value="Rng_hydr_dOase-A"/>
</dbReference>
<dbReference type="CDD" id="cd00680">
    <property type="entry name" value="RHO_alpha_C"/>
    <property type="match status" value="1"/>
</dbReference>
<organism evidence="3 4">
    <name type="scientific">Puniceispirillum marinum (strain IMCC1322)</name>
    <dbReference type="NCBI Taxonomy" id="488538"/>
    <lineage>
        <taxon>Bacteria</taxon>
        <taxon>Pseudomonadati</taxon>
        <taxon>Pseudomonadota</taxon>
        <taxon>Alphaproteobacteria</taxon>
        <taxon>Candidatus Puniceispirillales</taxon>
        <taxon>Candidatus Puniceispirillaceae</taxon>
        <taxon>Candidatus Puniceispirillum</taxon>
    </lineage>
</organism>
<dbReference type="KEGG" id="apb:SAR116_2109"/>
<dbReference type="STRING" id="488538.SAR116_2109"/>
<dbReference type="InterPro" id="IPR036922">
    <property type="entry name" value="Rieske_2Fe-2S_sf"/>
</dbReference>
<dbReference type="GO" id="GO:0018618">
    <property type="term" value="F:anthranilate 1,2-dioxygenase (deaminating, decarboxylating) activity"/>
    <property type="evidence" value="ECO:0007669"/>
    <property type="project" value="UniProtKB-EC"/>
</dbReference>
<name>D5BNF9_PUNMI</name>
<evidence type="ECO:0000259" key="2">
    <source>
        <dbReference type="Pfam" id="PF00848"/>
    </source>
</evidence>
<gene>
    <name evidence="3" type="ordered locus">SAR116_2109</name>
</gene>
<dbReference type="SUPFAM" id="SSF55961">
    <property type="entry name" value="Bet v1-like"/>
    <property type="match status" value="1"/>
</dbReference>
<dbReference type="SUPFAM" id="SSF50022">
    <property type="entry name" value="ISP domain"/>
    <property type="match status" value="1"/>
</dbReference>
<evidence type="ECO:0000256" key="1">
    <source>
        <dbReference type="ARBA" id="ARBA00001962"/>
    </source>
</evidence>
<comment type="cofactor">
    <cofactor evidence="1">
        <name>Fe cation</name>
        <dbReference type="ChEBI" id="CHEBI:24875"/>
    </cofactor>
</comment>
<reference evidence="3 4" key="1">
    <citation type="journal article" date="2010" name="J. Bacteriol.">
        <title>Complete genome sequence of "Candidatus Puniceispirillum marinum" IMCC1322, a representative of the SAR116 clade in the Alphaproteobacteria.</title>
        <authorList>
            <person name="Oh H.M."/>
            <person name="Kwon K.K."/>
            <person name="Kang I."/>
            <person name="Kang S.G."/>
            <person name="Lee J.H."/>
            <person name="Kim S.J."/>
            <person name="Cho J.C."/>
        </authorList>
    </citation>
    <scope>NUCLEOTIDE SEQUENCE [LARGE SCALE GENOMIC DNA]</scope>
    <source>
        <strain evidence="3 4">IMCC1322</strain>
    </source>
</reference>
<dbReference type="RefSeq" id="WP_013046979.1">
    <property type="nucleotide sequence ID" value="NC_014010.1"/>
</dbReference>
<dbReference type="Pfam" id="PF00848">
    <property type="entry name" value="Ring_hydroxyl_A"/>
    <property type="match status" value="1"/>
</dbReference>
<dbReference type="PANTHER" id="PTHR43756:SF5">
    <property type="entry name" value="CHOLINE MONOOXYGENASE, CHLOROPLASTIC"/>
    <property type="match status" value="1"/>
</dbReference>
<dbReference type="EC" id="1.14.12.1" evidence="3"/>
<evidence type="ECO:0000313" key="3">
    <source>
        <dbReference type="EMBL" id="ADE40352.1"/>
    </source>
</evidence>
<dbReference type="Gene3D" id="3.90.380.10">
    <property type="entry name" value="Naphthalene 1,2-dioxygenase Alpha Subunit, Chain A, domain 1"/>
    <property type="match status" value="2"/>
</dbReference>
<dbReference type="GO" id="GO:0051537">
    <property type="term" value="F:2 iron, 2 sulfur cluster binding"/>
    <property type="evidence" value="ECO:0007669"/>
    <property type="project" value="InterPro"/>
</dbReference>
<proteinExistence type="predicted"/>